<gene>
    <name evidence="6" type="ORF">UFOPK1493_02342</name>
</gene>
<dbReference type="InterPro" id="IPR039538">
    <property type="entry name" value="BetI_C"/>
</dbReference>
<dbReference type="Pfam" id="PF00440">
    <property type="entry name" value="TetR_N"/>
    <property type="match status" value="1"/>
</dbReference>
<organism evidence="6">
    <name type="scientific">freshwater metagenome</name>
    <dbReference type="NCBI Taxonomy" id="449393"/>
    <lineage>
        <taxon>unclassified sequences</taxon>
        <taxon>metagenomes</taxon>
        <taxon>ecological metagenomes</taxon>
    </lineage>
</organism>
<dbReference type="SUPFAM" id="SSF48498">
    <property type="entry name" value="Tetracyclin repressor-like, C-terminal domain"/>
    <property type="match status" value="1"/>
</dbReference>
<dbReference type="Pfam" id="PF13977">
    <property type="entry name" value="TetR_C_6"/>
    <property type="match status" value="1"/>
</dbReference>
<reference evidence="6" key="1">
    <citation type="submission" date="2020-05" db="EMBL/GenBank/DDBJ databases">
        <authorList>
            <person name="Chiriac C."/>
            <person name="Salcher M."/>
            <person name="Ghai R."/>
            <person name="Kavagutti S V."/>
        </authorList>
    </citation>
    <scope>NUCLEOTIDE SEQUENCE</scope>
</reference>
<dbReference type="PRINTS" id="PR00455">
    <property type="entry name" value="HTHTETR"/>
</dbReference>
<proteinExistence type="predicted"/>
<evidence type="ECO:0000256" key="3">
    <source>
        <dbReference type="ARBA" id="ARBA00023125"/>
    </source>
</evidence>
<dbReference type="PANTHER" id="PTHR30055:SF200">
    <property type="entry name" value="HTH-TYPE TRANSCRIPTIONAL REPRESSOR BDCR"/>
    <property type="match status" value="1"/>
</dbReference>
<feature type="domain" description="HTH tetR-type" evidence="5">
    <location>
        <begin position="16"/>
        <end position="76"/>
    </location>
</feature>
<keyword evidence="4" id="KW-0804">Transcription</keyword>
<evidence type="ECO:0000259" key="5">
    <source>
        <dbReference type="PROSITE" id="PS50977"/>
    </source>
</evidence>
<evidence type="ECO:0000256" key="4">
    <source>
        <dbReference type="ARBA" id="ARBA00023163"/>
    </source>
</evidence>
<dbReference type="InterPro" id="IPR001647">
    <property type="entry name" value="HTH_TetR"/>
</dbReference>
<dbReference type="Gene3D" id="1.10.357.10">
    <property type="entry name" value="Tetracycline Repressor, domain 2"/>
    <property type="match status" value="1"/>
</dbReference>
<dbReference type="InterPro" id="IPR009057">
    <property type="entry name" value="Homeodomain-like_sf"/>
</dbReference>
<evidence type="ECO:0000256" key="2">
    <source>
        <dbReference type="ARBA" id="ARBA00023015"/>
    </source>
</evidence>
<dbReference type="InterPro" id="IPR036271">
    <property type="entry name" value="Tet_transcr_reg_TetR-rel_C_sf"/>
</dbReference>
<evidence type="ECO:0000256" key="1">
    <source>
        <dbReference type="ARBA" id="ARBA00022491"/>
    </source>
</evidence>
<keyword evidence="3" id="KW-0238">DNA-binding</keyword>
<protein>
    <submittedName>
        <fullName evidence="6">Unannotated protein</fullName>
    </submittedName>
</protein>
<dbReference type="SUPFAM" id="SSF46689">
    <property type="entry name" value="Homeodomain-like"/>
    <property type="match status" value="1"/>
</dbReference>
<dbReference type="AlphaFoldDB" id="A0A6J6E7G2"/>
<evidence type="ECO:0000313" key="6">
    <source>
        <dbReference type="EMBL" id="CAB4570263.1"/>
    </source>
</evidence>
<dbReference type="PROSITE" id="PS50977">
    <property type="entry name" value="HTH_TETR_2"/>
    <property type="match status" value="1"/>
</dbReference>
<dbReference type="EMBL" id="CAEZSR010000093">
    <property type="protein sequence ID" value="CAB4570263.1"/>
    <property type="molecule type" value="Genomic_DNA"/>
</dbReference>
<keyword evidence="1" id="KW-0678">Repressor</keyword>
<dbReference type="GO" id="GO:0003700">
    <property type="term" value="F:DNA-binding transcription factor activity"/>
    <property type="evidence" value="ECO:0007669"/>
    <property type="project" value="TreeGrafter"/>
</dbReference>
<dbReference type="GO" id="GO:0000976">
    <property type="term" value="F:transcription cis-regulatory region binding"/>
    <property type="evidence" value="ECO:0007669"/>
    <property type="project" value="TreeGrafter"/>
</dbReference>
<keyword evidence="2" id="KW-0805">Transcription regulation</keyword>
<dbReference type="InterPro" id="IPR050109">
    <property type="entry name" value="HTH-type_TetR-like_transc_reg"/>
</dbReference>
<sequence length="230" mass="25515">MPTVNRSGRPTRSDGEDCRRALVDAARSIAATDGFSRVTMRQVANAAGVSPGLAFHYFATRDELVAESFETAANDDLSAMRAVIAQHDDPLRQLWALLHVYAPLTPTNRRSYLMWLDAWAEAVRSPSMRAATQRVTANWEQMVTDIVAAGCRSGVFHHAEPKHAAWRITAAIDGLAIQAALNDSFPRSQLITWARQSCVEMLHLPAEALTMDVPIRRNRGHRRTSSRLTI</sequence>
<accession>A0A6J6E7G2</accession>
<dbReference type="PANTHER" id="PTHR30055">
    <property type="entry name" value="HTH-TYPE TRANSCRIPTIONAL REGULATOR RUTR"/>
    <property type="match status" value="1"/>
</dbReference>
<name>A0A6J6E7G2_9ZZZZ</name>